<gene>
    <name evidence="3" type="ORF">CYJ73_24850</name>
</gene>
<dbReference type="Pfam" id="PF13561">
    <property type="entry name" value="adh_short_C2"/>
    <property type="match status" value="1"/>
</dbReference>
<dbReference type="RefSeq" id="WP_101823055.1">
    <property type="nucleotide sequence ID" value="NZ_PKJC01000041.1"/>
</dbReference>
<dbReference type="InterPro" id="IPR002347">
    <property type="entry name" value="SDR_fam"/>
</dbReference>
<dbReference type="AlphaFoldDB" id="A0A2I1R186"/>
<sequence>MSPHPSTPWTGAALVTGAGRPRGIGAAAAVHLAHAGLAVTLTDVVREGPAGQETLSSLERTAARINEEGGQAIVHALDVTDAVQISQAVDATAAAFGQLSVLVNNAGTGIGVGPFATLEDSKWALSWDINVMGAVRLSRAALPHLAEKHGTIINVASTAGIAAEAGYGAYVVTKHALVGLTRLLAAELGPRGVRVNAVAPGMIHTDLGAAELEVIADSTGSTLEDATRAVVEGIPLGRLGTPDDVAEAITWLATSAAYVSGTVLPVHGAAVAGLN</sequence>
<dbReference type="InterPro" id="IPR036291">
    <property type="entry name" value="NAD(P)-bd_dom_sf"/>
</dbReference>
<dbReference type="Proteomes" id="UP000234662">
    <property type="component" value="Unassembled WGS sequence"/>
</dbReference>
<dbReference type="Gene3D" id="3.40.50.720">
    <property type="entry name" value="NAD(P)-binding Rossmann-like Domain"/>
    <property type="match status" value="1"/>
</dbReference>
<dbReference type="FunFam" id="3.40.50.720:FF:000084">
    <property type="entry name" value="Short-chain dehydrogenase reductase"/>
    <property type="match status" value="1"/>
</dbReference>
<dbReference type="GO" id="GO:0016491">
    <property type="term" value="F:oxidoreductase activity"/>
    <property type="evidence" value="ECO:0007669"/>
    <property type="project" value="UniProtKB-KW"/>
</dbReference>
<reference evidence="3 4" key="1">
    <citation type="submission" date="2017-12" db="EMBL/GenBank/DDBJ databases">
        <title>Phylogenetic diversity of female urinary microbiome.</title>
        <authorList>
            <person name="Thomas-White K."/>
            <person name="Wolfe A.J."/>
        </authorList>
    </citation>
    <scope>NUCLEOTIDE SEQUENCE [LARGE SCALE GENOMIC DNA]</scope>
    <source>
        <strain evidence="3 4">UMB0777</strain>
    </source>
</reference>
<evidence type="ECO:0000256" key="2">
    <source>
        <dbReference type="ARBA" id="ARBA00023002"/>
    </source>
</evidence>
<evidence type="ECO:0000313" key="3">
    <source>
        <dbReference type="EMBL" id="PKZ62857.1"/>
    </source>
</evidence>
<dbReference type="PANTHER" id="PTHR43639:SF9">
    <property type="entry name" value="BLL5898 PROTEIN"/>
    <property type="match status" value="1"/>
</dbReference>
<dbReference type="InterPro" id="IPR020904">
    <property type="entry name" value="Sc_DH/Rdtase_CS"/>
</dbReference>
<dbReference type="CDD" id="cd05233">
    <property type="entry name" value="SDR_c"/>
    <property type="match status" value="1"/>
</dbReference>
<name>A0A2I1R186_9ACTN</name>
<accession>A0A2I1R186</accession>
<dbReference type="PROSITE" id="PS00061">
    <property type="entry name" value="ADH_SHORT"/>
    <property type="match status" value="1"/>
</dbReference>
<comment type="similarity">
    <text evidence="1">Belongs to the short-chain dehydrogenases/reductases (SDR) family.</text>
</comment>
<organism evidence="3 4">
    <name type="scientific">Gordonia terrae</name>
    <dbReference type="NCBI Taxonomy" id="2055"/>
    <lineage>
        <taxon>Bacteria</taxon>
        <taxon>Bacillati</taxon>
        <taxon>Actinomycetota</taxon>
        <taxon>Actinomycetes</taxon>
        <taxon>Mycobacteriales</taxon>
        <taxon>Gordoniaceae</taxon>
        <taxon>Gordonia</taxon>
    </lineage>
</organism>
<keyword evidence="2" id="KW-0560">Oxidoreductase</keyword>
<comment type="caution">
    <text evidence="3">The sequence shown here is derived from an EMBL/GenBank/DDBJ whole genome shotgun (WGS) entry which is preliminary data.</text>
</comment>
<evidence type="ECO:0008006" key="5">
    <source>
        <dbReference type="Google" id="ProtNLM"/>
    </source>
</evidence>
<evidence type="ECO:0000256" key="1">
    <source>
        <dbReference type="ARBA" id="ARBA00006484"/>
    </source>
</evidence>
<dbReference type="EMBL" id="PKJC01000041">
    <property type="protein sequence ID" value="PKZ62857.1"/>
    <property type="molecule type" value="Genomic_DNA"/>
</dbReference>
<dbReference type="PRINTS" id="PR00080">
    <property type="entry name" value="SDRFAMILY"/>
</dbReference>
<dbReference type="PRINTS" id="PR00081">
    <property type="entry name" value="GDHRDH"/>
</dbReference>
<proteinExistence type="inferred from homology"/>
<dbReference type="PANTHER" id="PTHR43639">
    <property type="entry name" value="OXIDOREDUCTASE, SHORT-CHAIN DEHYDROGENASE/REDUCTASE FAMILY (AFU_ORTHOLOGUE AFUA_5G02870)"/>
    <property type="match status" value="1"/>
</dbReference>
<evidence type="ECO:0000313" key="4">
    <source>
        <dbReference type="Proteomes" id="UP000234662"/>
    </source>
</evidence>
<protein>
    <recommendedName>
        <fullName evidence="5">SDR family oxidoreductase</fullName>
    </recommendedName>
</protein>
<dbReference type="SUPFAM" id="SSF51735">
    <property type="entry name" value="NAD(P)-binding Rossmann-fold domains"/>
    <property type="match status" value="1"/>
</dbReference>